<feature type="transmembrane region" description="Helical" evidence="8">
    <location>
        <begin position="1222"/>
        <end position="1247"/>
    </location>
</feature>
<feature type="transmembrane region" description="Helical" evidence="8">
    <location>
        <begin position="356"/>
        <end position="379"/>
    </location>
</feature>
<feature type="transmembrane region" description="Helical" evidence="8">
    <location>
        <begin position="1296"/>
        <end position="1315"/>
    </location>
</feature>
<dbReference type="PROSITE" id="PS50893">
    <property type="entry name" value="ABC_TRANSPORTER_2"/>
    <property type="match status" value="2"/>
</dbReference>
<evidence type="ECO:0000256" key="2">
    <source>
        <dbReference type="ARBA" id="ARBA00022692"/>
    </source>
</evidence>
<name>A0A914WUB5_9BILA</name>
<dbReference type="Pfam" id="PF12698">
    <property type="entry name" value="ABC2_membrane_3"/>
    <property type="match status" value="2"/>
</dbReference>
<feature type="transmembrane region" description="Helical" evidence="8">
    <location>
        <begin position="275"/>
        <end position="295"/>
    </location>
</feature>
<feature type="transmembrane region" description="Helical" evidence="8">
    <location>
        <begin position="1181"/>
        <end position="1201"/>
    </location>
</feature>
<keyword evidence="3" id="KW-0547">Nucleotide-binding</keyword>
<dbReference type="GO" id="GO:0005319">
    <property type="term" value="F:lipid transporter activity"/>
    <property type="evidence" value="ECO:0007669"/>
    <property type="project" value="TreeGrafter"/>
</dbReference>
<sequence>MGALSQLALLLWKNYLVQRRQLVWTVFEILIPTLLSIIMVILRQQIISTDVTPTRFNAFQVTGSLRDILESVDNETIFRPTFRPNVVLYAPDTDITKSVMKTVLGRFPGGNVSLRLNPYPTEEALVNALKTDFTESGSTSALLGGIVFDDSFASGLNNDTIRYKIRLSNSRRNQGIITDPNKQKSAPFQVDKGWDTNYVYPRIEMSTGPRERMFSSGGRPGYWREGFLILQRAVDIGITTYLAPNAVFEVNVQLQRFPYPAFIDNPFIPAFQRQFPVILLISLTMSVLYITRNVVQEKEQRLKEYMKVMGLSGWLHWTAHFITNFIKLALAVAVITLILCIDVGGKKIVERSDPSLIFVYLLLYAACTVWYSFAVSAFFHSGNSAAAFGGIFWFILYIPYFFLQPRYGELTMGTKIGSCFALNTAVAWGAEIIGIFESHGVGLRWADLFQSGVIGDSFSMAHVMLMLLVNLVIFIVITWYVEAINPGDQGVPLKPWFPLLPSYWLPSAQSSSSSSSSTLFDQERVSSSVSGCDSVEGDPSGMEAHITIRNLGKVWTAGLFRRLFDRLRGRKTVERVVAVSDLSIRMFPGQVTALLGHNGAGKSTTMSMLCGLVPPTSGTAVICGFDIRDSLPAIRKHLGLCPQYNCLFDNLTVEEHLILFCKLKNRPVVQSEITYLLTALGLGKKRNALSKTLSGGMKRKLSVAIALIGGSEIVMLDEPTSGMDPGARHEAWTLLQEEKKRRTILLTTHYMEEADLLGDRIAILARGRLQCCGSGLFLKNFYGNGYHLTMVFDKPNNPSTKRPMAQEALILLQRSCPSARLESAVGMEATFTLPYADREKFEALFAELEFNQSILGVASFGVSITTLEEVFLKVGHIADGTENTPVKTIPGLQAFGSQSQSPAADMFLSADGGNNESSSSSSSTSNESIGLNPIGHLNDFDATFWTDGAIAEEDTACLIPPHEFRSARRLSGIALFWQQLYAMFVKRALHSARNWLVLFAQLVIPAFFVLVAIIINETLPGPRELPPLSLNLIPFGDNVVSVQRRAGAGGFIDGYKSYIASTSDGTSFTDLSSSADFSSGMLDLYSSRGEFDVNRRYILGIDANVSTNALGAAVGASVTGYFNNQPYHTPAIILNSVDNALLRLFTNSSRKSIETINHPLPPTNLEKLDDWLAAGVVEYNITFNLLFGFAFLASTFVVFLIKERETKAKHLQFLSGVHPANFWLATFLWDFVNYALPALTILLLWVIFDVTDLVEHGNWLTMVLLLATYGWATLPMMYTASFMFSSPGSGFVKMTIFNIFSGLVALTVNTILLLVGLEATARTLDWVFLPLFPNYCLGQAIQIFYVNEFFKRNCRLVEPYCAMAQNMSFALPPEIAQCCDESSAHWVKDSLQWKHPGIGRMPVFMTLQGVVFWLIVFLIEADVFRRARYALSHILNKRASADNYVTFDDRQRMNQAFGFSEDDDVVRERSRVNQMSSWSMGSDSAVLVVNDLMKNYGKVKAVRGLHFAVNQDECFGLLGVNGAGKTTTFRMLTGEEMITAGSATVSGVDVKREWRAAGPFIGYCPQFDAVIEQLTGFETLRMFARLRAIPAGDIELLIEAVVRAVGIERHAARQVKTYSGGNKRRLSLGVALVGLPKVLLLDEPTTGVDPGARRAIWDILAQVRNQGTAIVLTSHSMEECEALCTRLAIMVDGQFKCFGSPQHLKSKYGSGFSLQLKVESLDLVEAAKKAISTNFPGSILKEVHYTQLAYEVPSGQGSSWSRLFGAIEKLIEPLKIVDYSLSQTTLERVFLDFSRLAMDQSASLYSPTVSDGNSSGSVEFI</sequence>
<dbReference type="GO" id="GO:0140359">
    <property type="term" value="F:ABC-type transporter activity"/>
    <property type="evidence" value="ECO:0007669"/>
    <property type="project" value="InterPro"/>
</dbReference>
<keyword evidence="4" id="KW-0067">ATP-binding</keyword>
<accession>A0A914WUB5</accession>
<dbReference type="InterPro" id="IPR003593">
    <property type="entry name" value="AAA+_ATPase"/>
</dbReference>
<dbReference type="InterPro" id="IPR056264">
    <property type="entry name" value="R2_ABCA1-4-like"/>
</dbReference>
<dbReference type="GO" id="GO:0005524">
    <property type="term" value="F:ATP binding"/>
    <property type="evidence" value="ECO:0007669"/>
    <property type="project" value="UniProtKB-KW"/>
</dbReference>
<dbReference type="Pfam" id="PF23321">
    <property type="entry name" value="R1_ABCA1"/>
    <property type="match status" value="1"/>
</dbReference>
<feature type="transmembrane region" description="Helical" evidence="8">
    <location>
        <begin position="385"/>
        <end position="403"/>
    </location>
</feature>
<feature type="transmembrane region" description="Helical" evidence="8">
    <location>
        <begin position="460"/>
        <end position="481"/>
    </location>
</feature>
<dbReference type="Gene3D" id="3.40.50.300">
    <property type="entry name" value="P-loop containing nucleotide triphosphate hydrolases"/>
    <property type="match status" value="2"/>
</dbReference>
<reference evidence="11" key="1">
    <citation type="submission" date="2022-11" db="UniProtKB">
        <authorList>
            <consortium name="WormBaseParasite"/>
        </authorList>
    </citation>
    <scope>IDENTIFICATION</scope>
</reference>
<protein>
    <submittedName>
        <fullName evidence="11">ABC transporter domain-containing protein</fullName>
    </submittedName>
</protein>
<comment type="subcellular location">
    <subcellularLocation>
        <location evidence="1">Membrane</location>
        <topology evidence="1">Multi-pass membrane protein</topology>
    </subcellularLocation>
</comment>
<feature type="transmembrane region" description="Helical" evidence="8">
    <location>
        <begin position="995"/>
        <end position="1015"/>
    </location>
</feature>
<organism evidence="10 11">
    <name type="scientific">Plectus sambesii</name>
    <dbReference type="NCBI Taxonomy" id="2011161"/>
    <lineage>
        <taxon>Eukaryota</taxon>
        <taxon>Metazoa</taxon>
        <taxon>Ecdysozoa</taxon>
        <taxon>Nematoda</taxon>
        <taxon>Chromadorea</taxon>
        <taxon>Plectida</taxon>
        <taxon>Plectina</taxon>
        <taxon>Plectoidea</taxon>
        <taxon>Plectidae</taxon>
        <taxon>Plectus</taxon>
    </lineage>
</organism>
<keyword evidence="10" id="KW-1185">Reference proteome</keyword>
<evidence type="ECO:0000256" key="4">
    <source>
        <dbReference type="ARBA" id="ARBA00022840"/>
    </source>
</evidence>
<feature type="transmembrane region" description="Helical" evidence="8">
    <location>
        <begin position="1401"/>
        <end position="1419"/>
    </location>
</feature>
<dbReference type="InterPro" id="IPR013525">
    <property type="entry name" value="ABC2_TM"/>
</dbReference>
<evidence type="ECO:0000256" key="1">
    <source>
        <dbReference type="ARBA" id="ARBA00004141"/>
    </source>
</evidence>
<feature type="transmembrane region" description="Helical" evidence="8">
    <location>
        <begin position="1327"/>
        <end position="1346"/>
    </location>
</feature>
<dbReference type="Proteomes" id="UP000887566">
    <property type="component" value="Unplaced"/>
</dbReference>
<dbReference type="PANTHER" id="PTHR19229">
    <property type="entry name" value="ATP-BINDING CASSETTE TRANSPORTER SUBFAMILY A ABCA"/>
    <property type="match status" value="1"/>
</dbReference>
<evidence type="ECO:0000259" key="9">
    <source>
        <dbReference type="PROSITE" id="PS50893"/>
    </source>
</evidence>
<feature type="domain" description="ABC transporter" evidence="9">
    <location>
        <begin position="561"/>
        <end position="791"/>
    </location>
</feature>
<evidence type="ECO:0000256" key="8">
    <source>
        <dbReference type="SAM" id="Phobius"/>
    </source>
</evidence>
<dbReference type="FunFam" id="3.40.50.300:FF:000327">
    <property type="entry name" value="ATP-binding cassette sub-family A member 3"/>
    <property type="match status" value="1"/>
</dbReference>
<dbReference type="FunFam" id="3.40.50.300:FF:000933">
    <property type="entry name" value="ABC transporter A family member 7"/>
    <property type="match status" value="1"/>
</dbReference>
<feature type="transmembrane region" description="Helical" evidence="8">
    <location>
        <begin position="415"/>
        <end position="436"/>
    </location>
</feature>
<evidence type="ECO:0000313" key="10">
    <source>
        <dbReference type="Proteomes" id="UP000887566"/>
    </source>
</evidence>
<dbReference type="SUPFAM" id="SSF52540">
    <property type="entry name" value="P-loop containing nucleoside triphosphate hydrolases"/>
    <property type="match status" value="2"/>
</dbReference>
<feature type="transmembrane region" description="Helical" evidence="8">
    <location>
        <begin position="1259"/>
        <end position="1284"/>
    </location>
</feature>
<dbReference type="GO" id="GO:0016887">
    <property type="term" value="F:ATP hydrolysis activity"/>
    <property type="evidence" value="ECO:0007669"/>
    <property type="project" value="InterPro"/>
</dbReference>
<evidence type="ECO:0000256" key="5">
    <source>
        <dbReference type="ARBA" id="ARBA00022989"/>
    </source>
</evidence>
<dbReference type="InterPro" id="IPR003439">
    <property type="entry name" value="ABC_transporter-like_ATP-bd"/>
</dbReference>
<dbReference type="WBParaSite" id="PSAMB.scaffold5293size12096.g26264.t1">
    <property type="protein sequence ID" value="PSAMB.scaffold5293size12096.g26264.t1"/>
    <property type="gene ID" value="PSAMB.scaffold5293size12096.g26264"/>
</dbReference>
<dbReference type="InterPro" id="IPR017871">
    <property type="entry name" value="ABC_transporter-like_CS"/>
</dbReference>
<dbReference type="GO" id="GO:0016020">
    <property type="term" value="C:membrane"/>
    <property type="evidence" value="ECO:0007669"/>
    <property type="project" value="UniProtKB-SubCell"/>
</dbReference>
<dbReference type="Pfam" id="PF00005">
    <property type="entry name" value="ABC_tran"/>
    <property type="match status" value="2"/>
</dbReference>
<feature type="compositionally biased region" description="Low complexity" evidence="7">
    <location>
        <begin position="914"/>
        <end position="927"/>
    </location>
</feature>
<feature type="region of interest" description="Disordered" evidence="7">
    <location>
        <begin position="906"/>
        <end position="927"/>
    </location>
</feature>
<feature type="transmembrane region" description="Helical" evidence="8">
    <location>
        <begin position="315"/>
        <end position="344"/>
    </location>
</feature>
<keyword evidence="6 8" id="KW-0472">Membrane</keyword>
<keyword evidence="2 8" id="KW-0812">Transmembrane</keyword>
<feature type="transmembrane region" description="Helical" evidence="8">
    <location>
        <begin position="22"/>
        <end position="42"/>
    </location>
</feature>
<dbReference type="InterPro" id="IPR027417">
    <property type="entry name" value="P-loop_NTPase"/>
</dbReference>
<evidence type="ECO:0000313" key="11">
    <source>
        <dbReference type="WBParaSite" id="PSAMB.scaffold5293size12096.g26264.t1"/>
    </source>
</evidence>
<evidence type="ECO:0000256" key="3">
    <source>
        <dbReference type="ARBA" id="ARBA00022741"/>
    </source>
</evidence>
<dbReference type="CDD" id="cd03263">
    <property type="entry name" value="ABC_subfamily_A"/>
    <property type="match status" value="2"/>
</dbReference>
<dbReference type="PANTHER" id="PTHR19229:SF250">
    <property type="entry name" value="ABC TRANSPORTER DOMAIN-CONTAINING PROTEIN-RELATED"/>
    <property type="match status" value="1"/>
</dbReference>
<feature type="domain" description="ABC transporter" evidence="9">
    <location>
        <begin position="1487"/>
        <end position="1717"/>
    </location>
</feature>
<dbReference type="SMART" id="SM00382">
    <property type="entry name" value="AAA"/>
    <property type="match status" value="2"/>
</dbReference>
<evidence type="ECO:0000256" key="6">
    <source>
        <dbReference type="ARBA" id="ARBA00023136"/>
    </source>
</evidence>
<dbReference type="PROSITE" id="PS00211">
    <property type="entry name" value="ABC_TRANSPORTER_1"/>
    <property type="match status" value="2"/>
</dbReference>
<dbReference type="InterPro" id="IPR026082">
    <property type="entry name" value="ABCA"/>
</dbReference>
<proteinExistence type="predicted"/>
<keyword evidence="5 8" id="KW-1133">Transmembrane helix</keyword>
<evidence type="ECO:0000256" key="7">
    <source>
        <dbReference type="SAM" id="MobiDB-lite"/>
    </source>
</evidence>